<keyword evidence="4" id="KW-0472">Membrane</keyword>
<feature type="domain" description="GGDEF" evidence="5">
    <location>
        <begin position="372"/>
        <end position="512"/>
    </location>
</feature>
<proteinExistence type="predicted"/>
<dbReference type="EMBL" id="MABE01000311">
    <property type="protein sequence ID" value="OUS40568.1"/>
    <property type="molecule type" value="Genomic_DNA"/>
</dbReference>
<name>A0A1Y5HTB6_OLEAN</name>
<keyword evidence="4" id="KW-0812">Transmembrane</keyword>
<comment type="caution">
    <text evidence="6">The sequence shown here is derived from an EMBL/GenBank/DDBJ whole genome shotgun (WGS) entry which is preliminary data.</text>
</comment>
<dbReference type="InterPro" id="IPR043128">
    <property type="entry name" value="Rev_trsase/Diguanyl_cyclase"/>
</dbReference>
<dbReference type="InterPro" id="IPR050469">
    <property type="entry name" value="Diguanylate_Cyclase"/>
</dbReference>
<dbReference type="Pfam" id="PF05228">
    <property type="entry name" value="CHASE4"/>
    <property type="match status" value="1"/>
</dbReference>
<dbReference type="PANTHER" id="PTHR45138:SF9">
    <property type="entry name" value="DIGUANYLATE CYCLASE DGCM-RELATED"/>
    <property type="match status" value="1"/>
</dbReference>
<evidence type="ECO:0000313" key="7">
    <source>
        <dbReference type="Proteomes" id="UP000227088"/>
    </source>
</evidence>
<dbReference type="InterPro" id="IPR007892">
    <property type="entry name" value="CHASE4"/>
</dbReference>
<accession>A0A1Y5HTB6</accession>
<dbReference type="GO" id="GO:0052621">
    <property type="term" value="F:diguanylate cyclase activity"/>
    <property type="evidence" value="ECO:0007669"/>
    <property type="project" value="UniProtKB-EC"/>
</dbReference>
<evidence type="ECO:0000259" key="5">
    <source>
        <dbReference type="PROSITE" id="PS50887"/>
    </source>
</evidence>
<reference evidence="7" key="1">
    <citation type="journal article" date="2017" name="Proc. Natl. Acad. Sci. U.S.A.">
        <title>Simulation of Deepwater Horizon oil plume reveals substrate specialization within a complex community of hydrocarbon degraders.</title>
        <authorList>
            <person name="Hu P."/>
            <person name="Dubinsky E.A."/>
            <person name="Probst A.J."/>
            <person name="Wang J."/>
            <person name="Sieber C.M.K."/>
            <person name="Tom L.M."/>
            <person name="Gardinali P."/>
            <person name="Banfield J.F."/>
            <person name="Atlas R.M."/>
            <person name="Andersen G.L."/>
        </authorList>
    </citation>
    <scope>NUCLEOTIDE SEQUENCE [LARGE SCALE GENOMIC DNA]</scope>
</reference>
<evidence type="ECO:0000256" key="2">
    <source>
        <dbReference type="ARBA" id="ARBA00012528"/>
    </source>
</evidence>
<dbReference type="PROSITE" id="PS50887">
    <property type="entry name" value="GGDEF"/>
    <property type="match status" value="1"/>
</dbReference>
<dbReference type="Proteomes" id="UP000227088">
    <property type="component" value="Unassembled WGS sequence"/>
</dbReference>
<dbReference type="SUPFAM" id="SSF55073">
    <property type="entry name" value="Nucleotide cyclase"/>
    <property type="match status" value="1"/>
</dbReference>
<dbReference type="GO" id="GO:1902201">
    <property type="term" value="P:negative regulation of bacterial-type flagellum-dependent cell motility"/>
    <property type="evidence" value="ECO:0007669"/>
    <property type="project" value="TreeGrafter"/>
</dbReference>
<feature type="transmembrane region" description="Helical" evidence="4">
    <location>
        <begin position="12"/>
        <end position="29"/>
    </location>
</feature>
<dbReference type="InterPro" id="IPR000160">
    <property type="entry name" value="GGDEF_dom"/>
</dbReference>
<evidence type="ECO:0000256" key="3">
    <source>
        <dbReference type="ARBA" id="ARBA00034247"/>
    </source>
</evidence>
<dbReference type="Pfam" id="PF00990">
    <property type="entry name" value="GGDEF"/>
    <property type="match status" value="1"/>
</dbReference>
<sequence>MTSIRSLTFTYTFAYLVLLALLAISIRWFDSYPKEQERALEYQQKDIRSIQNSIRFSHKDLTFSARDYASFRAIRNLIQNPNPELLELAQFEFNTSLINIEYIALINGQDDISASFYKSEGKQKAFIFSEQKKEVLKQRYLTSPTSAIIEDFELFNDNPVMVSVHPVKDLTKREKPIIGRIILASRLSGDAIVKMEKIVQIPIFESDERPTKLRNQIPLEANLDNDITSTSTRCLFDNKNTLISCFIISHDKSLIPKFLDWESFAPFLAFALIPMIIFWLTLSKFIIPLEKLTHFLRRRVINEDIKKIPVPSPVIEVEQVRSTFNELCDIVNQQKHALEKLTEIDQLTGIANRRAFDNELERSWNQLSRNGGRCALILCDLDFFKLFNDHYGHLHGDKILKLVASTLENFARRSDEICARFGGEEFILIMHYQEQQQLEKRLDGIIKAINQLQEPHKESSFGHLTLSLGISTLEVGANELIQQQSKDWIKQADDALYQAKELGRNQYILHPFVFTALD</sequence>
<keyword evidence="4" id="KW-1133">Transmembrane helix</keyword>
<dbReference type="AlphaFoldDB" id="A0A1Y5HTB6"/>
<dbReference type="NCBIfam" id="TIGR00254">
    <property type="entry name" value="GGDEF"/>
    <property type="match status" value="1"/>
</dbReference>
<comment type="cofactor">
    <cofactor evidence="1">
        <name>Mg(2+)</name>
        <dbReference type="ChEBI" id="CHEBI:18420"/>
    </cofactor>
</comment>
<feature type="transmembrane region" description="Helical" evidence="4">
    <location>
        <begin position="264"/>
        <end position="282"/>
    </location>
</feature>
<dbReference type="GO" id="GO:0005886">
    <property type="term" value="C:plasma membrane"/>
    <property type="evidence" value="ECO:0007669"/>
    <property type="project" value="TreeGrafter"/>
</dbReference>
<comment type="catalytic activity">
    <reaction evidence="3">
        <text>2 GTP = 3',3'-c-di-GMP + 2 diphosphate</text>
        <dbReference type="Rhea" id="RHEA:24898"/>
        <dbReference type="ChEBI" id="CHEBI:33019"/>
        <dbReference type="ChEBI" id="CHEBI:37565"/>
        <dbReference type="ChEBI" id="CHEBI:58805"/>
        <dbReference type="EC" id="2.7.7.65"/>
    </reaction>
</comment>
<dbReference type="EC" id="2.7.7.65" evidence="2"/>
<dbReference type="Gene3D" id="3.30.70.270">
    <property type="match status" value="1"/>
</dbReference>
<dbReference type="SMART" id="SM00267">
    <property type="entry name" value="GGDEF"/>
    <property type="match status" value="1"/>
</dbReference>
<dbReference type="CDD" id="cd01949">
    <property type="entry name" value="GGDEF"/>
    <property type="match status" value="1"/>
</dbReference>
<protein>
    <recommendedName>
        <fullName evidence="2">diguanylate cyclase</fullName>
        <ecNumber evidence="2">2.7.7.65</ecNumber>
    </recommendedName>
</protein>
<gene>
    <name evidence="6" type="ORF">A9R00_05410</name>
</gene>
<evidence type="ECO:0000313" key="6">
    <source>
        <dbReference type="EMBL" id="OUS40568.1"/>
    </source>
</evidence>
<evidence type="ECO:0000256" key="1">
    <source>
        <dbReference type="ARBA" id="ARBA00001946"/>
    </source>
</evidence>
<dbReference type="InterPro" id="IPR029787">
    <property type="entry name" value="Nucleotide_cyclase"/>
</dbReference>
<dbReference type="FunFam" id="3.30.70.270:FF:000001">
    <property type="entry name" value="Diguanylate cyclase domain protein"/>
    <property type="match status" value="1"/>
</dbReference>
<dbReference type="PANTHER" id="PTHR45138">
    <property type="entry name" value="REGULATORY COMPONENTS OF SENSORY TRANSDUCTION SYSTEM"/>
    <property type="match status" value="1"/>
</dbReference>
<dbReference type="GO" id="GO:0043709">
    <property type="term" value="P:cell adhesion involved in single-species biofilm formation"/>
    <property type="evidence" value="ECO:0007669"/>
    <property type="project" value="TreeGrafter"/>
</dbReference>
<evidence type="ECO:0000256" key="4">
    <source>
        <dbReference type="SAM" id="Phobius"/>
    </source>
</evidence>
<organism evidence="6 7">
    <name type="scientific">Oleispira antarctica</name>
    <dbReference type="NCBI Taxonomy" id="188908"/>
    <lineage>
        <taxon>Bacteria</taxon>
        <taxon>Pseudomonadati</taxon>
        <taxon>Pseudomonadota</taxon>
        <taxon>Gammaproteobacteria</taxon>
        <taxon>Oceanospirillales</taxon>
        <taxon>Oceanospirillaceae</taxon>
        <taxon>Oleispira</taxon>
    </lineage>
</organism>